<feature type="compositionally biased region" description="Polar residues" evidence="1">
    <location>
        <begin position="103"/>
        <end position="112"/>
    </location>
</feature>
<evidence type="ECO:0000313" key="2">
    <source>
        <dbReference type="EMBL" id="CAK0821065.1"/>
    </source>
</evidence>
<name>A0ABN9RPE9_9DINO</name>
<gene>
    <name evidence="2" type="ORF">PCOR1329_LOCUS22492</name>
</gene>
<reference evidence="2" key="1">
    <citation type="submission" date="2023-10" db="EMBL/GenBank/DDBJ databases">
        <authorList>
            <person name="Chen Y."/>
            <person name="Shah S."/>
            <person name="Dougan E. K."/>
            <person name="Thang M."/>
            <person name="Chan C."/>
        </authorList>
    </citation>
    <scope>NUCLEOTIDE SEQUENCE [LARGE SCALE GENOMIC DNA]</scope>
</reference>
<evidence type="ECO:0000256" key="1">
    <source>
        <dbReference type="SAM" id="MobiDB-lite"/>
    </source>
</evidence>
<feature type="region of interest" description="Disordered" evidence="1">
    <location>
        <begin position="68"/>
        <end position="160"/>
    </location>
</feature>
<organism evidence="2 3">
    <name type="scientific">Prorocentrum cordatum</name>
    <dbReference type="NCBI Taxonomy" id="2364126"/>
    <lineage>
        <taxon>Eukaryota</taxon>
        <taxon>Sar</taxon>
        <taxon>Alveolata</taxon>
        <taxon>Dinophyceae</taxon>
        <taxon>Prorocentrales</taxon>
        <taxon>Prorocentraceae</taxon>
        <taxon>Prorocentrum</taxon>
    </lineage>
</organism>
<evidence type="ECO:0000313" key="3">
    <source>
        <dbReference type="Proteomes" id="UP001189429"/>
    </source>
</evidence>
<dbReference type="EMBL" id="CAUYUJ010007524">
    <property type="protein sequence ID" value="CAK0821065.1"/>
    <property type="molecule type" value="Genomic_DNA"/>
</dbReference>
<sequence>MHRVRGGLRRHIQRIGRRRETQITLTPRWADTGQGATLGTNDAATHETQQNYADQDWALGTEDTAVHQEQKMPAHQRTMLGPNGHGATVLRRPGDGAKHRRTPQITSCSRASQARMRRRVTKTPMRTRSNRTGSKDGDAAHELQQSCADHDETLCAEDIR</sequence>
<feature type="region of interest" description="Disordered" evidence="1">
    <location>
        <begin position="1"/>
        <end position="21"/>
    </location>
</feature>
<proteinExistence type="predicted"/>
<keyword evidence="3" id="KW-1185">Reference proteome</keyword>
<comment type="caution">
    <text evidence="2">The sequence shown here is derived from an EMBL/GenBank/DDBJ whole genome shotgun (WGS) entry which is preliminary data.</text>
</comment>
<feature type="compositionally biased region" description="Basic residues" evidence="1">
    <location>
        <begin position="1"/>
        <end position="17"/>
    </location>
</feature>
<protein>
    <submittedName>
        <fullName evidence="2">Uncharacterized protein</fullName>
    </submittedName>
</protein>
<feature type="compositionally biased region" description="Basic and acidic residues" evidence="1">
    <location>
        <begin position="148"/>
        <end position="160"/>
    </location>
</feature>
<accession>A0ABN9RPE9</accession>
<dbReference type="Proteomes" id="UP001189429">
    <property type="component" value="Unassembled WGS sequence"/>
</dbReference>